<feature type="transmembrane region" description="Helical" evidence="5">
    <location>
        <begin position="64"/>
        <end position="84"/>
    </location>
</feature>
<proteinExistence type="predicted"/>
<accession>A0A7C3Z1D7</accession>
<reference evidence="8" key="1">
    <citation type="journal article" date="2020" name="mSystems">
        <title>Genome- and Community-Level Interaction Insights into Carbon Utilization and Element Cycling Functions of Hydrothermarchaeota in Hydrothermal Sediment.</title>
        <authorList>
            <person name="Zhou Z."/>
            <person name="Liu Y."/>
            <person name="Xu W."/>
            <person name="Pan J."/>
            <person name="Luo Z.H."/>
            <person name="Li M."/>
        </authorList>
    </citation>
    <scope>NUCLEOTIDE SEQUENCE [LARGE SCALE GENOMIC DNA]</scope>
    <source>
        <strain evidence="8">SpSt-906</strain>
    </source>
</reference>
<dbReference type="PANTHER" id="PTHR21016">
    <property type="entry name" value="BETA-AMYLOID BINDING PROTEIN-RELATED"/>
    <property type="match status" value="1"/>
</dbReference>
<keyword evidence="4 5" id="KW-0472">Membrane</keyword>
<dbReference type="InterPro" id="IPR050932">
    <property type="entry name" value="TM2D1-3-like"/>
</dbReference>
<feature type="transmembrane region" description="Helical" evidence="5">
    <location>
        <begin position="90"/>
        <end position="117"/>
    </location>
</feature>
<evidence type="ECO:0000259" key="7">
    <source>
        <dbReference type="Pfam" id="PF12773"/>
    </source>
</evidence>
<evidence type="ECO:0000259" key="6">
    <source>
        <dbReference type="Pfam" id="PF05154"/>
    </source>
</evidence>
<dbReference type="InterPro" id="IPR007829">
    <property type="entry name" value="TM2"/>
</dbReference>
<evidence type="ECO:0000256" key="5">
    <source>
        <dbReference type="SAM" id="Phobius"/>
    </source>
</evidence>
<name>A0A7C3Z1D7_UNCW3</name>
<evidence type="ECO:0000256" key="1">
    <source>
        <dbReference type="ARBA" id="ARBA00004141"/>
    </source>
</evidence>
<dbReference type="PANTHER" id="PTHR21016:SF25">
    <property type="entry name" value="TM2 DOMAIN-CONTAINING PROTEIN DDB_G0277895-RELATED"/>
    <property type="match status" value="1"/>
</dbReference>
<gene>
    <name evidence="8" type="ORF">ENX07_02455</name>
</gene>
<evidence type="ECO:0000256" key="2">
    <source>
        <dbReference type="ARBA" id="ARBA00022692"/>
    </source>
</evidence>
<dbReference type="InterPro" id="IPR025874">
    <property type="entry name" value="DZR"/>
</dbReference>
<feature type="domain" description="DZANK-type" evidence="7">
    <location>
        <begin position="3"/>
        <end position="49"/>
    </location>
</feature>
<dbReference type="GO" id="GO:0016020">
    <property type="term" value="C:membrane"/>
    <property type="evidence" value="ECO:0007669"/>
    <property type="project" value="UniProtKB-SubCell"/>
</dbReference>
<dbReference type="Pfam" id="PF12773">
    <property type="entry name" value="DZR"/>
    <property type="match status" value="1"/>
</dbReference>
<evidence type="ECO:0000313" key="8">
    <source>
        <dbReference type="EMBL" id="HGE98920.1"/>
    </source>
</evidence>
<comment type="subcellular location">
    <subcellularLocation>
        <location evidence="1">Membrane</location>
        <topology evidence="1">Multi-pass membrane protein</topology>
    </subcellularLocation>
</comment>
<dbReference type="EMBL" id="DTMQ01000015">
    <property type="protein sequence ID" value="HGE98920.1"/>
    <property type="molecule type" value="Genomic_DNA"/>
</dbReference>
<sequence>MYCRSCGKDLPETAEICIQCGSKPLAGRRYCQNCGAETDPKAEVCVKCGVRLLGGVKPEGQKDWLTALLLSIFLGYLGVDRFYLGYIGLGILKLLVSIVTLGFAAWIWWIIDIILIATGRLKDAEGRELYKK</sequence>
<dbReference type="AlphaFoldDB" id="A0A7C3Z1D7"/>
<organism evidence="8">
    <name type="scientific">candidate division WOR-3 bacterium</name>
    <dbReference type="NCBI Taxonomy" id="2052148"/>
    <lineage>
        <taxon>Bacteria</taxon>
        <taxon>Bacteria division WOR-3</taxon>
    </lineage>
</organism>
<keyword evidence="2 5" id="KW-0812">Transmembrane</keyword>
<feature type="domain" description="TM2" evidence="6">
    <location>
        <begin position="61"/>
        <end position="114"/>
    </location>
</feature>
<keyword evidence="3 5" id="KW-1133">Transmembrane helix</keyword>
<dbReference type="Pfam" id="PF05154">
    <property type="entry name" value="TM2"/>
    <property type="match status" value="1"/>
</dbReference>
<evidence type="ECO:0000256" key="3">
    <source>
        <dbReference type="ARBA" id="ARBA00022989"/>
    </source>
</evidence>
<protein>
    <submittedName>
        <fullName evidence="8">NINE protein</fullName>
    </submittedName>
</protein>
<comment type="caution">
    <text evidence="8">The sequence shown here is derived from an EMBL/GenBank/DDBJ whole genome shotgun (WGS) entry which is preliminary data.</text>
</comment>
<evidence type="ECO:0000256" key="4">
    <source>
        <dbReference type="ARBA" id="ARBA00023136"/>
    </source>
</evidence>